<comment type="similarity">
    <text evidence="1 3">Belongs to the DapA family.</text>
</comment>
<evidence type="ECO:0000313" key="4">
    <source>
        <dbReference type="EMBL" id="MFK4269980.1"/>
    </source>
</evidence>
<dbReference type="InterPro" id="IPR013785">
    <property type="entry name" value="Aldolase_TIM"/>
</dbReference>
<gene>
    <name evidence="4" type="ORF">ACI2L5_34340</name>
</gene>
<proteinExistence type="inferred from homology"/>
<dbReference type="PANTHER" id="PTHR12128:SF66">
    <property type="entry name" value="4-HYDROXY-2-OXOGLUTARATE ALDOLASE, MITOCHONDRIAL"/>
    <property type="match status" value="1"/>
</dbReference>
<dbReference type="SMART" id="SM01130">
    <property type="entry name" value="DHDPS"/>
    <property type="match status" value="1"/>
</dbReference>
<dbReference type="InterPro" id="IPR002220">
    <property type="entry name" value="DapA-like"/>
</dbReference>
<comment type="caution">
    <text evidence="4">The sequence shown here is derived from an EMBL/GenBank/DDBJ whole genome shotgun (WGS) entry which is preliminary data.</text>
</comment>
<dbReference type="Proteomes" id="UP001620295">
    <property type="component" value="Unassembled WGS sequence"/>
</dbReference>
<dbReference type="PANTHER" id="PTHR12128">
    <property type="entry name" value="DIHYDRODIPICOLINATE SYNTHASE"/>
    <property type="match status" value="1"/>
</dbReference>
<dbReference type="CDD" id="cd00408">
    <property type="entry name" value="DHDPS-like"/>
    <property type="match status" value="1"/>
</dbReference>
<dbReference type="Gene3D" id="3.20.20.70">
    <property type="entry name" value="Aldolase class I"/>
    <property type="match status" value="1"/>
</dbReference>
<evidence type="ECO:0000256" key="2">
    <source>
        <dbReference type="ARBA" id="ARBA00023239"/>
    </source>
</evidence>
<organism evidence="4 5">
    <name type="scientific">Streptomyces milbemycinicus</name>
    <dbReference type="NCBI Taxonomy" id="476552"/>
    <lineage>
        <taxon>Bacteria</taxon>
        <taxon>Bacillati</taxon>
        <taxon>Actinomycetota</taxon>
        <taxon>Actinomycetes</taxon>
        <taxon>Kitasatosporales</taxon>
        <taxon>Streptomycetaceae</taxon>
        <taxon>Streptomyces</taxon>
    </lineage>
</organism>
<dbReference type="RefSeq" id="WP_404747866.1">
    <property type="nucleotide sequence ID" value="NZ_JBJDQH010000012.1"/>
</dbReference>
<sequence>MFTGLSAFPLTPMSESGIDEQAYARLVSRLASAGVDSIGALGSTGSYAYLSREQRARAARIAIEAAEETPVIVGIGALRTSQVLALAEDAQKAGASAVLLAPMTYQPLTEDEVFGLYEDVTRELSVPLCVYDNPGTTHVHFTDELHARIAALPQVAAIKIPPAPDDAAAAKERVQALRALVPDTVAIGVSGDWTAATGLTAGCETWYSVVGGLFPRTALALTRAAQGGDAAQATALSERLEPLWKMFRHHGSLRVMSCAASHLGLAAETNLPLPLHGLAPDTRDRLVTVLDGLNLGASS</sequence>
<protein>
    <submittedName>
        <fullName evidence="4">Dihydrodipicolinate synthase family protein</fullName>
    </submittedName>
</protein>
<dbReference type="PRINTS" id="PR00146">
    <property type="entry name" value="DHPICSNTHASE"/>
</dbReference>
<dbReference type="SUPFAM" id="SSF51569">
    <property type="entry name" value="Aldolase"/>
    <property type="match status" value="1"/>
</dbReference>
<dbReference type="Pfam" id="PF00701">
    <property type="entry name" value="DHDPS"/>
    <property type="match status" value="1"/>
</dbReference>
<reference evidence="4 5" key="1">
    <citation type="submission" date="2024-11" db="EMBL/GenBank/DDBJ databases">
        <title>The Natural Products Discovery Center: Release of the First 8490 Sequenced Strains for Exploring Actinobacteria Biosynthetic Diversity.</title>
        <authorList>
            <person name="Kalkreuter E."/>
            <person name="Kautsar S.A."/>
            <person name="Yang D."/>
            <person name="Bader C.D."/>
            <person name="Teijaro C.N."/>
            <person name="Fluegel L."/>
            <person name="Davis C.M."/>
            <person name="Simpson J.R."/>
            <person name="Lauterbach L."/>
            <person name="Steele A.D."/>
            <person name="Gui C."/>
            <person name="Meng S."/>
            <person name="Li G."/>
            <person name="Viehrig K."/>
            <person name="Ye F."/>
            <person name="Su P."/>
            <person name="Kiefer A.F."/>
            <person name="Nichols A."/>
            <person name="Cepeda A.J."/>
            <person name="Yan W."/>
            <person name="Fan B."/>
            <person name="Jiang Y."/>
            <person name="Adhikari A."/>
            <person name="Zheng C.-J."/>
            <person name="Schuster L."/>
            <person name="Cowan T.M."/>
            <person name="Smanski M.J."/>
            <person name="Chevrette M.G."/>
            <person name="De Carvalho L.P.S."/>
            <person name="Shen B."/>
        </authorList>
    </citation>
    <scope>NUCLEOTIDE SEQUENCE [LARGE SCALE GENOMIC DNA]</scope>
    <source>
        <strain evidence="4 5">NPDC020863</strain>
    </source>
</reference>
<name>A0ABW8LZ77_9ACTN</name>
<dbReference type="EMBL" id="JBJDQH010000012">
    <property type="protein sequence ID" value="MFK4269980.1"/>
    <property type="molecule type" value="Genomic_DNA"/>
</dbReference>
<keyword evidence="5" id="KW-1185">Reference proteome</keyword>
<evidence type="ECO:0000256" key="3">
    <source>
        <dbReference type="PIRNR" id="PIRNR001365"/>
    </source>
</evidence>
<keyword evidence="2 3" id="KW-0456">Lyase</keyword>
<accession>A0ABW8LZ77</accession>
<dbReference type="PIRSF" id="PIRSF001365">
    <property type="entry name" value="DHDPS"/>
    <property type="match status" value="1"/>
</dbReference>
<evidence type="ECO:0000256" key="1">
    <source>
        <dbReference type="ARBA" id="ARBA00007592"/>
    </source>
</evidence>
<evidence type="ECO:0000313" key="5">
    <source>
        <dbReference type="Proteomes" id="UP001620295"/>
    </source>
</evidence>